<evidence type="ECO:0000256" key="1">
    <source>
        <dbReference type="SAM" id="Phobius"/>
    </source>
</evidence>
<feature type="domain" description="Glycosyltransferase 2-like" evidence="2">
    <location>
        <begin position="7"/>
        <end position="149"/>
    </location>
</feature>
<dbReference type="SUPFAM" id="SSF53448">
    <property type="entry name" value="Nucleotide-diphospho-sugar transferases"/>
    <property type="match status" value="1"/>
</dbReference>
<protein>
    <submittedName>
        <fullName evidence="3">Glycosyl transferase</fullName>
    </submittedName>
</protein>
<dbReference type="Pfam" id="PF00535">
    <property type="entry name" value="Glycos_transf_2"/>
    <property type="match status" value="1"/>
</dbReference>
<keyword evidence="1" id="KW-1133">Transmembrane helix</keyword>
<keyword evidence="1" id="KW-0472">Membrane</keyword>
<dbReference type="OrthoDB" id="9802649at2"/>
<feature type="transmembrane region" description="Helical" evidence="1">
    <location>
        <begin position="227"/>
        <end position="249"/>
    </location>
</feature>
<dbReference type="PANTHER" id="PTHR22916:SF3">
    <property type="entry name" value="UDP-GLCNAC:BETAGAL BETA-1,3-N-ACETYLGLUCOSAMINYLTRANSFERASE-LIKE PROTEIN 1"/>
    <property type="match status" value="1"/>
</dbReference>
<evidence type="ECO:0000313" key="3">
    <source>
        <dbReference type="EMBL" id="PMC24087.1"/>
    </source>
</evidence>
<reference evidence="3 4" key="1">
    <citation type="submission" date="2017-09" db="EMBL/GenBank/DDBJ databases">
        <title>Bacterial strain isolated from the female urinary microbiota.</title>
        <authorList>
            <person name="Thomas-White K."/>
            <person name="Kumar N."/>
            <person name="Forster S."/>
            <person name="Putonti C."/>
            <person name="Lawley T."/>
            <person name="Wolfe A.J."/>
        </authorList>
    </citation>
    <scope>NUCLEOTIDE SEQUENCE [LARGE SCALE GENOMIC DNA]</scope>
    <source>
        <strain evidence="3 4">UMB0536</strain>
    </source>
</reference>
<dbReference type="AlphaFoldDB" id="A0A2N6QQK9"/>
<comment type="caution">
    <text evidence="3">The sequence shown here is derived from an EMBL/GenBank/DDBJ whole genome shotgun (WGS) entry which is preliminary data.</text>
</comment>
<dbReference type="EMBL" id="PNGJ01000005">
    <property type="protein sequence ID" value="PMC24087.1"/>
    <property type="molecule type" value="Genomic_DNA"/>
</dbReference>
<proteinExistence type="predicted"/>
<evidence type="ECO:0000259" key="2">
    <source>
        <dbReference type="Pfam" id="PF00535"/>
    </source>
</evidence>
<dbReference type="GO" id="GO:0016758">
    <property type="term" value="F:hexosyltransferase activity"/>
    <property type="evidence" value="ECO:0007669"/>
    <property type="project" value="UniProtKB-ARBA"/>
</dbReference>
<dbReference type="Proteomes" id="UP000235564">
    <property type="component" value="Unassembled WGS sequence"/>
</dbReference>
<keyword evidence="1" id="KW-0812">Transmembrane</keyword>
<dbReference type="InterPro" id="IPR001173">
    <property type="entry name" value="Glyco_trans_2-like"/>
</dbReference>
<dbReference type="CDD" id="cd00761">
    <property type="entry name" value="Glyco_tranf_GTA_type"/>
    <property type="match status" value="1"/>
</dbReference>
<sequence length="273" mass="31991">MNTDLVSVIIPCYNAGRYLRACVESVLRQTYQNLEILIIDDCSTQEETHKVLDELEQTDSRIKIFYLDKNSGPAVARNEGIIRAQGRYIAFCDSDDMWHPAKLERQIAFMQEKRCALCSSSYYIVNEANSIIGIFHSPSKITYQMYKRDNKIGCLTAIYDTKLLGKKYYMPLINKRQDWGLFMRILKDIRICYPVTQPLAYYRKHQNSISSNKTSLIRYNISIYKQILGYATLKACLFFLFGFLPTYFIKVAKVKWDSYRLRKKQTLNINVDY</sequence>
<organism evidence="3 4">
    <name type="scientific">Hoylesella buccalis</name>
    <dbReference type="NCBI Taxonomy" id="28127"/>
    <lineage>
        <taxon>Bacteria</taxon>
        <taxon>Pseudomonadati</taxon>
        <taxon>Bacteroidota</taxon>
        <taxon>Bacteroidia</taxon>
        <taxon>Bacteroidales</taxon>
        <taxon>Prevotellaceae</taxon>
        <taxon>Hoylesella</taxon>
    </lineage>
</organism>
<accession>A0A2N6QQK9</accession>
<dbReference type="InterPro" id="IPR029044">
    <property type="entry name" value="Nucleotide-diphossugar_trans"/>
</dbReference>
<dbReference type="RefSeq" id="WP_102697411.1">
    <property type="nucleotide sequence ID" value="NZ_PNGJ01000005.1"/>
</dbReference>
<evidence type="ECO:0000313" key="4">
    <source>
        <dbReference type="Proteomes" id="UP000235564"/>
    </source>
</evidence>
<name>A0A2N6QQK9_9BACT</name>
<gene>
    <name evidence="3" type="ORF">CJ231_07365</name>
</gene>
<dbReference type="PANTHER" id="PTHR22916">
    <property type="entry name" value="GLYCOSYLTRANSFERASE"/>
    <property type="match status" value="1"/>
</dbReference>
<keyword evidence="3" id="KW-0808">Transferase</keyword>
<dbReference type="Gene3D" id="3.90.550.10">
    <property type="entry name" value="Spore Coat Polysaccharide Biosynthesis Protein SpsA, Chain A"/>
    <property type="match status" value="1"/>
</dbReference>